<dbReference type="AlphaFoldDB" id="A0AAF3J785"/>
<evidence type="ECO:0000256" key="1">
    <source>
        <dbReference type="SAM" id="Phobius"/>
    </source>
</evidence>
<sequence>MRVLGLAQSVERGARAREVPGSRKPDHLSDGLTFSDFRSVGDCHDECATGCTEPRSSSACFTCKHLTQTLRNRAGFKCVTRCDDGYYLDGDNCRICSVHCKTCSASEVCETCPGAQLIIDVAHYGHFDHGTCVDQCPMGLIADYQTNLIQARCVLKENMCGEGFYLAVQNKCTLCDEACKTCHGAGPLFCDTCAEGYGNVSVGYCRPCCKTGQQPEVYHCEDCTLKRPLYRSHASSSLFWSFIWVILIVMIMALIGFGFMWCFKEDGIEYTKLSHYNSAQDRVRILDSESDSDGEEIFNSRLRTEI</sequence>
<reference evidence="3" key="1">
    <citation type="submission" date="2024-02" db="UniProtKB">
        <authorList>
            <consortium name="WormBaseParasite"/>
        </authorList>
    </citation>
    <scope>IDENTIFICATION</scope>
</reference>
<organism evidence="2 3">
    <name type="scientific">Mesorhabditis belari</name>
    <dbReference type="NCBI Taxonomy" id="2138241"/>
    <lineage>
        <taxon>Eukaryota</taxon>
        <taxon>Metazoa</taxon>
        <taxon>Ecdysozoa</taxon>
        <taxon>Nematoda</taxon>
        <taxon>Chromadorea</taxon>
        <taxon>Rhabditida</taxon>
        <taxon>Rhabditina</taxon>
        <taxon>Rhabditomorpha</taxon>
        <taxon>Rhabditoidea</taxon>
        <taxon>Rhabditidae</taxon>
        <taxon>Mesorhabditinae</taxon>
        <taxon>Mesorhabditis</taxon>
    </lineage>
</organism>
<evidence type="ECO:0000313" key="3">
    <source>
        <dbReference type="WBParaSite" id="MBELARI_LOCUS20554"/>
    </source>
</evidence>
<protein>
    <submittedName>
        <fullName evidence="3">Uncharacterized protein</fullName>
    </submittedName>
</protein>
<feature type="transmembrane region" description="Helical" evidence="1">
    <location>
        <begin position="238"/>
        <end position="263"/>
    </location>
</feature>
<keyword evidence="1" id="KW-1133">Transmembrane helix</keyword>
<dbReference type="SMART" id="SM00261">
    <property type="entry name" value="FU"/>
    <property type="match status" value="3"/>
</dbReference>
<keyword evidence="1" id="KW-0812">Transmembrane</keyword>
<dbReference type="Proteomes" id="UP000887575">
    <property type="component" value="Unassembled WGS sequence"/>
</dbReference>
<dbReference type="SUPFAM" id="SSF57184">
    <property type="entry name" value="Growth factor receptor domain"/>
    <property type="match status" value="1"/>
</dbReference>
<dbReference type="PANTHER" id="PTHR45756">
    <property type="entry name" value="PALMITOYLTRANSFERASE"/>
    <property type="match status" value="1"/>
</dbReference>
<dbReference type="Gene3D" id="2.10.220.10">
    <property type="entry name" value="Hormone Receptor, Insulin-like Growth Factor Receptor 1, Chain A, domain 2"/>
    <property type="match status" value="1"/>
</dbReference>
<evidence type="ECO:0000313" key="2">
    <source>
        <dbReference type="Proteomes" id="UP000887575"/>
    </source>
</evidence>
<dbReference type="WBParaSite" id="MBELARI_LOCUS20554">
    <property type="protein sequence ID" value="MBELARI_LOCUS20554"/>
    <property type="gene ID" value="MBELARI_LOCUS20554"/>
</dbReference>
<accession>A0AAF3J785</accession>
<dbReference type="PANTHER" id="PTHR45756:SF1">
    <property type="entry name" value="PROTEIN KINASE DOMAIN CONTAINING PROTEIN"/>
    <property type="match status" value="1"/>
</dbReference>
<keyword evidence="2" id="KW-1185">Reference proteome</keyword>
<proteinExistence type="predicted"/>
<keyword evidence="1" id="KW-0472">Membrane</keyword>
<dbReference type="InterPro" id="IPR006212">
    <property type="entry name" value="Furin_repeat"/>
</dbReference>
<dbReference type="InterPro" id="IPR009030">
    <property type="entry name" value="Growth_fac_rcpt_cys_sf"/>
</dbReference>
<dbReference type="InterPro" id="IPR053215">
    <property type="entry name" value="TKL_Ser/Thr_kinase"/>
</dbReference>
<name>A0AAF3J785_9BILA</name>